<evidence type="ECO:0000313" key="3">
    <source>
        <dbReference type="Proteomes" id="UP000199648"/>
    </source>
</evidence>
<keyword evidence="3" id="KW-1185">Reference proteome</keyword>
<organism evidence="2 3">
    <name type="scientific">Thiohalomonas denitrificans</name>
    <dbReference type="NCBI Taxonomy" id="415747"/>
    <lineage>
        <taxon>Bacteria</taxon>
        <taxon>Pseudomonadati</taxon>
        <taxon>Pseudomonadota</taxon>
        <taxon>Gammaproteobacteria</taxon>
        <taxon>Thiohalomonadales</taxon>
        <taxon>Thiohalomonadaceae</taxon>
        <taxon>Thiohalomonas</taxon>
    </lineage>
</organism>
<feature type="chain" id="PRO_5011774980" description="Carboxypeptidase regulatory-like domain-containing protein" evidence="1">
    <location>
        <begin position="21"/>
        <end position="123"/>
    </location>
</feature>
<accession>A0A1G5PS97</accession>
<gene>
    <name evidence="2" type="ORF">SAMN03097708_00734</name>
</gene>
<evidence type="ECO:0000256" key="1">
    <source>
        <dbReference type="SAM" id="SignalP"/>
    </source>
</evidence>
<keyword evidence="1" id="KW-0732">Signal</keyword>
<evidence type="ECO:0008006" key="4">
    <source>
        <dbReference type="Google" id="ProtNLM"/>
    </source>
</evidence>
<dbReference type="RefSeq" id="WP_092992723.1">
    <property type="nucleotide sequence ID" value="NZ_FMWD01000002.1"/>
</dbReference>
<name>A0A1G5PS97_9GAMM</name>
<dbReference type="EMBL" id="FMWD01000002">
    <property type="protein sequence ID" value="SCZ52353.1"/>
    <property type="molecule type" value="Genomic_DNA"/>
</dbReference>
<proteinExistence type="predicted"/>
<dbReference type="AlphaFoldDB" id="A0A1G5PS97"/>
<dbReference type="STRING" id="415747.SAMN03097708_00734"/>
<sequence length="123" mass="13397">MAPHPSHAALTLLFFILPLAADPGVVRTSELSEKSSVRISSPVDGQKLPPGTAVEIEYKATLGFKARYIELQLEGRPPVVVKEPEGSHQFAELEPGRYRIRATLLNRAHADLGVEDSVTITVE</sequence>
<feature type="signal peptide" evidence="1">
    <location>
        <begin position="1"/>
        <end position="20"/>
    </location>
</feature>
<protein>
    <recommendedName>
        <fullName evidence="4">Carboxypeptidase regulatory-like domain-containing protein</fullName>
    </recommendedName>
</protein>
<dbReference type="Proteomes" id="UP000199648">
    <property type="component" value="Unassembled WGS sequence"/>
</dbReference>
<evidence type="ECO:0000313" key="2">
    <source>
        <dbReference type="EMBL" id="SCZ52353.1"/>
    </source>
</evidence>
<reference evidence="2 3" key="1">
    <citation type="submission" date="2016-10" db="EMBL/GenBank/DDBJ databases">
        <authorList>
            <person name="de Groot N.N."/>
        </authorList>
    </citation>
    <scope>NUCLEOTIDE SEQUENCE [LARGE SCALE GENOMIC DNA]</scope>
    <source>
        <strain evidence="2 3">HLD2</strain>
    </source>
</reference>